<evidence type="ECO:0000313" key="4">
    <source>
        <dbReference type="Proteomes" id="UP000054903"/>
    </source>
</evidence>
<reference evidence="3" key="1">
    <citation type="submission" date="2016-01" db="EMBL/GenBank/DDBJ databases">
        <authorList>
            <person name="Peeters C."/>
        </authorList>
    </citation>
    <scope>NUCLEOTIDE SEQUENCE</scope>
    <source>
        <strain evidence="3">LMG 29320</strain>
    </source>
</reference>
<dbReference type="AlphaFoldDB" id="A0A158CWV9"/>
<gene>
    <name evidence="3" type="ORF">AWB77_04603</name>
</gene>
<feature type="compositionally biased region" description="Basic and acidic residues" evidence="1">
    <location>
        <begin position="56"/>
        <end position="65"/>
    </location>
</feature>
<dbReference type="EMBL" id="FCNX02000012">
    <property type="protein sequence ID" value="SAK86416.1"/>
    <property type="molecule type" value="Genomic_DNA"/>
</dbReference>
<dbReference type="RefSeq" id="WP_061136703.1">
    <property type="nucleotide sequence ID" value="NZ_FCNX02000012.1"/>
</dbReference>
<evidence type="ECO:0000256" key="1">
    <source>
        <dbReference type="SAM" id="MobiDB-lite"/>
    </source>
</evidence>
<sequence>MDFQPTFAVFFALGSSVFAACIVLAFLLEMIDARVLKRQARPATKRIRSEPSPASMDEKGPHLHL</sequence>
<organism evidence="3 4">
    <name type="scientific">Caballeronia fortuita</name>
    <dbReference type="NCBI Taxonomy" id="1777138"/>
    <lineage>
        <taxon>Bacteria</taxon>
        <taxon>Pseudomonadati</taxon>
        <taxon>Pseudomonadota</taxon>
        <taxon>Betaproteobacteria</taxon>
        <taxon>Burkholderiales</taxon>
        <taxon>Burkholderiaceae</taxon>
        <taxon>Caballeronia</taxon>
    </lineage>
</organism>
<protein>
    <submittedName>
        <fullName evidence="3">Uncharacterized protein</fullName>
    </submittedName>
</protein>
<feature type="region of interest" description="Disordered" evidence="1">
    <location>
        <begin position="39"/>
        <end position="65"/>
    </location>
</feature>
<keyword evidence="2" id="KW-0812">Transmembrane</keyword>
<keyword evidence="2" id="KW-0472">Membrane</keyword>
<accession>A0A158CWV9</accession>
<name>A0A158CWV9_9BURK</name>
<evidence type="ECO:0000313" key="3">
    <source>
        <dbReference type="EMBL" id="SAK86416.1"/>
    </source>
</evidence>
<keyword evidence="4" id="KW-1185">Reference proteome</keyword>
<dbReference type="OrthoDB" id="9851898at2"/>
<feature type="transmembrane region" description="Helical" evidence="2">
    <location>
        <begin position="6"/>
        <end position="28"/>
    </location>
</feature>
<comment type="caution">
    <text evidence="3">The sequence shown here is derived from an EMBL/GenBank/DDBJ whole genome shotgun (WGS) entry which is preliminary data.</text>
</comment>
<proteinExistence type="predicted"/>
<dbReference type="Proteomes" id="UP000054903">
    <property type="component" value="Unassembled WGS sequence"/>
</dbReference>
<evidence type="ECO:0000256" key="2">
    <source>
        <dbReference type="SAM" id="Phobius"/>
    </source>
</evidence>
<keyword evidence="2" id="KW-1133">Transmembrane helix</keyword>